<gene>
    <name evidence="3" type="ORF">WJU22_23950</name>
</gene>
<dbReference type="RefSeq" id="WP_341840697.1">
    <property type="nucleotide sequence ID" value="NZ_CP149792.1"/>
</dbReference>
<protein>
    <submittedName>
        <fullName evidence="3">Uncharacterized protein</fullName>
    </submittedName>
</protein>
<accession>A0ABZ2Z5K9</accession>
<dbReference type="Proteomes" id="UP001449657">
    <property type="component" value="Chromosome"/>
</dbReference>
<evidence type="ECO:0000256" key="2">
    <source>
        <dbReference type="SAM" id="SignalP"/>
    </source>
</evidence>
<keyword evidence="4" id="KW-1185">Reference proteome</keyword>
<feature type="region of interest" description="Disordered" evidence="1">
    <location>
        <begin position="188"/>
        <end position="212"/>
    </location>
</feature>
<feature type="chain" id="PRO_5045192009" evidence="2">
    <location>
        <begin position="20"/>
        <end position="273"/>
    </location>
</feature>
<feature type="signal peptide" evidence="2">
    <location>
        <begin position="1"/>
        <end position="19"/>
    </location>
</feature>
<dbReference type="EMBL" id="CP150096">
    <property type="protein sequence ID" value="WZN45956.1"/>
    <property type="molecule type" value="Genomic_DNA"/>
</dbReference>
<reference evidence="3 4" key="1">
    <citation type="submission" date="2024-03" db="EMBL/GenBank/DDBJ databases">
        <title>Chitinophaga caseinilytica sp. nov., a casein hydrolysing bacterium isolated from forest soil.</title>
        <authorList>
            <person name="Lee D.S."/>
            <person name="Han D.M."/>
            <person name="Baek J.H."/>
            <person name="Choi D.G."/>
            <person name="Jeon J.H."/>
            <person name="Jeon C.O."/>
        </authorList>
    </citation>
    <scope>NUCLEOTIDE SEQUENCE [LARGE SCALE GENOMIC DNA]</scope>
    <source>
        <strain evidence="3 4">KACC 19118</strain>
    </source>
</reference>
<organism evidence="3 4">
    <name type="scientific">Chitinophaga caseinilytica</name>
    <dbReference type="NCBI Taxonomy" id="2267521"/>
    <lineage>
        <taxon>Bacteria</taxon>
        <taxon>Pseudomonadati</taxon>
        <taxon>Bacteroidota</taxon>
        <taxon>Chitinophagia</taxon>
        <taxon>Chitinophagales</taxon>
        <taxon>Chitinophagaceae</taxon>
        <taxon>Chitinophaga</taxon>
    </lineage>
</organism>
<feature type="compositionally biased region" description="Basic and acidic residues" evidence="1">
    <location>
        <begin position="202"/>
        <end position="212"/>
    </location>
</feature>
<sequence length="273" mass="30317">MKKLLTGIAFLLVSIISFAQSKNDVILKLDGDELAGRVLKINDNDVEFAYAGETLTYNIKKAEIMKITFASGRIQVFNKPQQAAPAQAPASTDKSGLEDHHNKVAILPFGFIRDGQPADGEQIQNECYSFMNKHSGVYTILPPRTTNAQLIKAGINSETIKGFTMEDICNVLGVEYVVDGLVTMNKTTQTTTQSNSGAVKTRGNDDDDRKDRKYNSYSYGTATQNFQTKLSLAIYNDKGTAVYSQDRTAFWNTQDAYSNTLEYLLKRSPLYTK</sequence>
<keyword evidence="2" id="KW-0732">Signal</keyword>
<proteinExistence type="predicted"/>
<evidence type="ECO:0000256" key="1">
    <source>
        <dbReference type="SAM" id="MobiDB-lite"/>
    </source>
</evidence>
<name>A0ABZ2Z5K9_9BACT</name>
<evidence type="ECO:0000313" key="3">
    <source>
        <dbReference type="EMBL" id="WZN45956.1"/>
    </source>
</evidence>
<evidence type="ECO:0000313" key="4">
    <source>
        <dbReference type="Proteomes" id="UP001449657"/>
    </source>
</evidence>